<reference evidence="3 4" key="1">
    <citation type="submission" date="2014-11" db="EMBL/GenBank/DDBJ databases">
        <authorList>
            <person name="Zhu J."/>
            <person name="Qi W."/>
            <person name="Song R."/>
        </authorList>
    </citation>
    <scope>NUCLEOTIDE SEQUENCE [LARGE SCALE GENOMIC DNA]</scope>
</reference>
<feature type="signal peptide" evidence="2">
    <location>
        <begin position="1"/>
        <end position="17"/>
    </location>
</feature>
<evidence type="ECO:0000256" key="2">
    <source>
        <dbReference type="SAM" id="SignalP"/>
    </source>
</evidence>
<feature type="region of interest" description="Disordered" evidence="1">
    <location>
        <begin position="56"/>
        <end position="97"/>
    </location>
</feature>
<sequence length="202" mass="21015">MFFLAFLFTLGLLGVEGDKAITPAETAASSRVHLSPAEDATTRLREVAQRLKELLGDTGSGSVGTNHIDAADADGMTRDDGASREQGDCPTNYNRVIGPSTTAELDVTSDSLLWGEPGPEAAAFLIFVLDSATGDATLRVTDRTTSEFAESATSGQEVVRVETAGIPGSPGVQWTVTCSSGAPDCEWVSVSSLRVRTSTASG</sequence>
<evidence type="ECO:0000313" key="3">
    <source>
        <dbReference type="EMBL" id="CEM18541.1"/>
    </source>
</evidence>
<protein>
    <recommendedName>
        <fullName evidence="5">PLAT domain-containing protein</fullName>
    </recommendedName>
</protein>
<dbReference type="InParanoid" id="A0A0G4FUE1"/>
<proteinExistence type="predicted"/>
<accession>A0A0G4FUE1</accession>
<dbReference type="EMBL" id="CDMY01000502">
    <property type="protein sequence ID" value="CEM18541.1"/>
    <property type="molecule type" value="Genomic_DNA"/>
</dbReference>
<gene>
    <name evidence="3" type="ORF">Vbra_5969</name>
</gene>
<evidence type="ECO:0000256" key="1">
    <source>
        <dbReference type="SAM" id="MobiDB-lite"/>
    </source>
</evidence>
<dbReference type="Proteomes" id="UP000041254">
    <property type="component" value="Unassembled WGS sequence"/>
</dbReference>
<organism evidence="3 4">
    <name type="scientific">Vitrella brassicaformis (strain CCMP3155)</name>
    <dbReference type="NCBI Taxonomy" id="1169540"/>
    <lineage>
        <taxon>Eukaryota</taxon>
        <taxon>Sar</taxon>
        <taxon>Alveolata</taxon>
        <taxon>Colpodellida</taxon>
        <taxon>Vitrellaceae</taxon>
        <taxon>Vitrella</taxon>
    </lineage>
</organism>
<feature type="chain" id="PRO_5005189078" description="PLAT domain-containing protein" evidence="2">
    <location>
        <begin position="18"/>
        <end position="202"/>
    </location>
</feature>
<evidence type="ECO:0008006" key="5">
    <source>
        <dbReference type="Google" id="ProtNLM"/>
    </source>
</evidence>
<dbReference type="AlphaFoldDB" id="A0A0G4FUE1"/>
<dbReference type="VEuPathDB" id="CryptoDB:Vbra_5969"/>
<keyword evidence="2" id="KW-0732">Signal</keyword>
<feature type="compositionally biased region" description="Basic and acidic residues" evidence="1">
    <location>
        <begin position="75"/>
        <end position="87"/>
    </location>
</feature>
<evidence type="ECO:0000313" key="4">
    <source>
        <dbReference type="Proteomes" id="UP000041254"/>
    </source>
</evidence>
<keyword evidence="4" id="KW-1185">Reference proteome</keyword>
<name>A0A0G4FUE1_VITBC</name>